<evidence type="ECO:0000313" key="3">
    <source>
        <dbReference type="Proteomes" id="UP000478052"/>
    </source>
</evidence>
<dbReference type="Proteomes" id="UP000478052">
    <property type="component" value="Unassembled WGS sequence"/>
</dbReference>
<accession>A0A6G0WBZ3</accession>
<reference evidence="2 3" key="1">
    <citation type="submission" date="2019-08" db="EMBL/GenBank/DDBJ databases">
        <title>Whole genome of Aphis craccivora.</title>
        <authorList>
            <person name="Voronova N.V."/>
            <person name="Shulinski R.S."/>
            <person name="Bandarenka Y.V."/>
            <person name="Zhorov D.G."/>
            <person name="Warner D."/>
        </authorList>
    </citation>
    <scope>NUCLEOTIDE SEQUENCE [LARGE SCALE GENOMIC DNA]</scope>
    <source>
        <strain evidence="2">180601</strain>
        <tissue evidence="2">Whole Body</tissue>
    </source>
</reference>
<keyword evidence="3" id="KW-1185">Reference proteome</keyword>
<evidence type="ECO:0000259" key="1">
    <source>
        <dbReference type="PROSITE" id="PS00028"/>
    </source>
</evidence>
<dbReference type="InterPro" id="IPR013087">
    <property type="entry name" value="Znf_C2H2_type"/>
</dbReference>
<proteinExistence type="predicted"/>
<name>A0A6G0WBZ3_APHCR</name>
<dbReference type="AlphaFoldDB" id="A0A6G0WBZ3"/>
<feature type="domain" description="C2H2-type" evidence="1">
    <location>
        <begin position="497"/>
        <end position="520"/>
    </location>
</feature>
<gene>
    <name evidence="2" type="ORF">FWK35_00025743</name>
</gene>
<dbReference type="PROSITE" id="PS00028">
    <property type="entry name" value="ZINC_FINGER_C2H2_1"/>
    <property type="match status" value="1"/>
</dbReference>
<sequence>MRDNNFNTSSVSEIVKDCLINEDYFQSTDGIESNFLVPNIVPNIENLQDITDVNETSKLYLTLNRSSPYTLSNSSSSSSTPTHKKYGKYKPMEWTIETILELLHTSNDGRFVLADSTANNDSLSDDGQNTLTKLLINFLFQDHSRGSDLFFRKIATLICEVFPNEQESVYFIPAGEGNTHAKGKLVERWKNVSRRLRSIGAIESDKKKSSTTTVDFASQIFSENVETAKIWLSQNGLSANFEDIKSNWIITYQIRKSEIQGLDNKSITDRHLSDIFKSWPILCSSRGHELISEDFKLEYPQIHETLSDWSAVFIKKWILFSDTIVSLRRSSVKDSHARELLKHLDAAQLRGSIKTVNVLKLLLIPYLVPTKTQIKKTQKKSWKPSLSESAAAFAVHVTNLTELEAELGRRRLKYLQYGTTIQPFIVLVGQDVFSVESTYVRVDDNCWNFDCPLKALDACFKTYNALHCTYPHFRSIAKLIWHMKIYHNLGNNSFYLCKQQYCARDFRGLKKFRQHLNREHFQVTVNQNYELNFSNTTTKSIVESSVELPDIFNKSSATFFELNSTPFTNNIESYELIEESVIINDLINNHTKQILDNENNLFPYDEILKRNVLQFITKLMSKPYLTNSLVQDVVESVMELFSSGIIEQLKCKVVPILQCDSSTKLEVEKMFDSLQDPFFELQTHYQRIKYLISNNLFFKPETVVVGHTKEKRYINGEDKLLTVPIHGHILSMKKNLKAFFELTNVLKVATEFMHDSSLYNNTLTSFLDGSTWKDMKLKFSEKIVLPLFLYYDDAEMG</sequence>
<dbReference type="OrthoDB" id="6617741at2759"/>
<comment type="caution">
    <text evidence="2">The sequence shown here is derived from an EMBL/GenBank/DDBJ whole genome shotgun (WGS) entry which is preliminary data.</text>
</comment>
<protein>
    <recommendedName>
        <fullName evidence="1">C2H2-type domain-containing protein</fullName>
    </recommendedName>
</protein>
<dbReference type="EMBL" id="VUJU01008875">
    <property type="protein sequence ID" value="KAF0724707.1"/>
    <property type="molecule type" value="Genomic_DNA"/>
</dbReference>
<evidence type="ECO:0000313" key="2">
    <source>
        <dbReference type="EMBL" id="KAF0724707.1"/>
    </source>
</evidence>
<feature type="non-terminal residue" evidence="2">
    <location>
        <position position="797"/>
    </location>
</feature>
<organism evidence="2 3">
    <name type="scientific">Aphis craccivora</name>
    <name type="common">Cowpea aphid</name>
    <dbReference type="NCBI Taxonomy" id="307492"/>
    <lineage>
        <taxon>Eukaryota</taxon>
        <taxon>Metazoa</taxon>
        <taxon>Ecdysozoa</taxon>
        <taxon>Arthropoda</taxon>
        <taxon>Hexapoda</taxon>
        <taxon>Insecta</taxon>
        <taxon>Pterygota</taxon>
        <taxon>Neoptera</taxon>
        <taxon>Paraneoptera</taxon>
        <taxon>Hemiptera</taxon>
        <taxon>Sternorrhyncha</taxon>
        <taxon>Aphidomorpha</taxon>
        <taxon>Aphidoidea</taxon>
        <taxon>Aphididae</taxon>
        <taxon>Aphidini</taxon>
        <taxon>Aphis</taxon>
        <taxon>Aphis</taxon>
    </lineage>
</organism>